<keyword evidence="1" id="KW-0694">RNA-binding</keyword>
<dbReference type="GO" id="GO:0003968">
    <property type="term" value="F:RNA-directed RNA polymerase activity"/>
    <property type="evidence" value="ECO:0007669"/>
    <property type="project" value="UniProtKB-KW"/>
</dbReference>
<dbReference type="OrthoDB" id="6513042at2759"/>
<keyword evidence="1" id="KW-0696">RNA-directed RNA polymerase</keyword>
<feature type="non-terminal residue" evidence="3">
    <location>
        <position position="976"/>
    </location>
</feature>
<evidence type="ECO:0000313" key="3">
    <source>
        <dbReference type="EMBL" id="KIJ26580.1"/>
    </source>
</evidence>
<keyword evidence="4" id="KW-1185">Reference proteome</keyword>
<dbReference type="GO" id="GO:0030422">
    <property type="term" value="P:siRNA processing"/>
    <property type="evidence" value="ECO:0007669"/>
    <property type="project" value="TreeGrafter"/>
</dbReference>
<dbReference type="PANTHER" id="PTHR23079:SF55">
    <property type="entry name" value="RNA-DIRECTED RNA POLYMERASE"/>
    <property type="match status" value="1"/>
</dbReference>
<dbReference type="EC" id="2.7.7.48" evidence="1"/>
<accession>A0A0C9UMR7</accession>
<feature type="domain" description="RDRP core" evidence="2">
    <location>
        <begin position="243"/>
        <end position="863"/>
    </location>
</feature>
<protein>
    <recommendedName>
        <fullName evidence="1">RNA-dependent RNA polymerase</fullName>
        <ecNumber evidence="1">2.7.7.48</ecNumber>
    </recommendedName>
</protein>
<dbReference type="HOGENOM" id="CLU_001366_2_1_1"/>
<evidence type="ECO:0000259" key="2">
    <source>
        <dbReference type="Pfam" id="PF05183"/>
    </source>
</evidence>
<dbReference type="AlphaFoldDB" id="A0A0C9UMR7"/>
<keyword evidence="1" id="KW-0808">Transferase</keyword>
<comment type="similarity">
    <text evidence="1">Belongs to the RdRP family.</text>
</comment>
<comment type="catalytic activity">
    <reaction evidence="1">
        <text>RNA(n) + a ribonucleoside 5'-triphosphate = RNA(n+1) + diphosphate</text>
        <dbReference type="Rhea" id="RHEA:21248"/>
        <dbReference type="Rhea" id="RHEA-COMP:14527"/>
        <dbReference type="Rhea" id="RHEA-COMP:17342"/>
        <dbReference type="ChEBI" id="CHEBI:33019"/>
        <dbReference type="ChEBI" id="CHEBI:61557"/>
        <dbReference type="ChEBI" id="CHEBI:140395"/>
        <dbReference type="EC" id="2.7.7.48"/>
    </reaction>
</comment>
<evidence type="ECO:0000256" key="1">
    <source>
        <dbReference type="RuleBase" id="RU363098"/>
    </source>
</evidence>
<name>A0A0C9UMR7_SPHS4</name>
<dbReference type="Pfam" id="PF05183">
    <property type="entry name" value="RdRP"/>
    <property type="match status" value="1"/>
</dbReference>
<organism evidence="3 4">
    <name type="scientific">Sphaerobolus stellatus (strain SS14)</name>
    <dbReference type="NCBI Taxonomy" id="990650"/>
    <lineage>
        <taxon>Eukaryota</taxon>
        <taxon>Fungi</taxon>
        <taxon>Dikarya</taxon>
        <taxon>Basidiomycota</taxon>
        <taxon>Agaricomycotina</taxon>
        <taxon>Agaricomycetes</taxon>
        <taxon>Phallomycetidae</taxon>
        <taxon>Geastrales</taxon>
        <taxon>Sphaerobolaceae</taxon>
        <taxon>Sphaerobolus</taxon>
    </lineage>
</organism>
<dbReference type="InterPro" id="IPR057596">
    <property type="entry name" value="RDRP_core"/>
</dbReference>
<sequence>MEWEHKLLRVCLETLDDNGTLIRQEIIVRFQDIRDIFTGADSFNSYILFKLYCAPSFEEVPVYRTMNGDKHDNRNFKHRVSHLDDAHRVIAAYNPHLCVILHDSFDLTGFNQACAKAKIYKPRAVQFYLEKRNFFSPQRVQAIGAWYRRLNCWPVAFQIEALLRNGLMNTEELKTILGPTEAYYGRHGAEATVALLRAFNERIQRFTPNQKPVDILTKLSQDSRRRLLHADNQGTHMCYHVTVTPTRIFLEGPYPDVSNSIVSKYDPEYFLRVSFKDEDEHQYRWDRAVDGEEFLLHKVGGCLLKGISIAGRHFNFLAYSSSALKGHSVWFMATFEAPDGGYLTADEIRASIGDFSKTTNGRPSITARSPARYAARMAQRFTATQRSVWINKDQWSFIDDISPTTNYRKKNFKAPKSQPFTDGVGTISPDLADRIYESLSANGIQTNRDAVRSTAFQIRFLGFKGMVSVDASLSGIQMRLRPSMDKFAAFEEEGYLEIAGRFSKPGYMHLNQPYIVILEDLGVPLEAFMELQRRAVADVYTVKSDMRKFSEFLRKHHLGNIFQLDMLAKQLSEHGLEFGHDDPQRRIAFPFFTRLVAYSTTHVLRELKFKARIPVPQSYQLVGVADEGMAWVKRGMKNVKLLEEGEIFACIHENGKEPFWLEGPCIISRSPTVHPGDVQRAIAVGKPPEDRLCAFANLKNCVVFNTRGERSLPSMLGGGDLDGDLYDICMYSPLHPAFTVKAAEYPSTQPKTIADNRDKCDIRDVIEFIPEYIHNDVVGVLSVNLIVTADQSKYGVFDKRCNKLAELCSQAVDYPKSGWAVPMETTPRRLIPYNPDWREGEVATPYKTYYRSERALGHLYRAITLEDPSQEGLAPQPGPPVLSNLVKKLVQPYIATAIDQNKFSEEIKNTFKYYQEEMLIISVTHALKKDPRARLSEEEIVVGTILGSVSNQRMRQERIQRFKVHVEVLVKDVKRE</sequence>
<dbReference type="InterPro" id="IPR007855">
    <property type="entry name" value="RDRP"/>
</dbReference>
<reference evidence="3 4" key="1">
    <citation type="submission" date="2014-06" db="EMBL/GenBank/DDBJ databases">
        <title>Evolutionary Origins and Diversification of the Mycorrhizal Mutualists.</title>
        <authorList>
            <consortium name="DOE Joint Genome Institute"/>
            <consortium name="Mycorrhizal Genomics Consortium"/>
            <person name="Kohler A."/>
            <person name="Kuo A."/>
            <person name="Nagy L.G."/>
            <person name="Floudas D."/>
            <person name="Copeland A."/>
            <person name="Barry K.W."/>
            <person name="Cichocki N."/>
            <person name="Veneault-Fourrey C."/>
            <person name="LaButti K."/>
            <person name="Lindquist E.A."/>
            <person name="Lipzen A."/>
            <person name="Lundell T."/>
            <person name="Morin E."/>
            <person name="Murat C."/>
            <person name="Riley R."/>
            <person name="Ohm R."/>
            <person name="Sun H."/>
            <person name="Tunlid A."/>
            <person name="Henrissat B."/>
            <person name="Grigoriev I.V."/>
            <person name="Hibbett D.S."/>
            <person name="Martin F."/>
        </authorList>
    </citation>
    <scope>NUCLEOTIDE SEQUENCE [LARGE SCALE GENOMIC DNA]</scope>
    <source>
        <strain evidence="3 4">SS14</strain>
    </source>
</reference>
<dbReference type="PANTHER" id="PTHR23079">
    <property type="entry name" value="RNA-DEPENDENT RNA POLYMERASE"/>
    <property type="match status" value="1"/>
</dbReference>
<proteinExistence type="inferred from homology"/>
<gene>
    <name evidence="3" type="ORF">M422DRAFT_785200</name>
</gene>
<dbReference type="EMBL" id="KN837364">
    <property type="protein sequence ID" value="KIJ26580.1"/>
    <property type="molecule type" value="Genomic_DNA"/>
</dbReference>
<keyword evidence="1" id="KW-0548">Nucleotidyltransferase</keyword>
<evidence type="ECO:0000313" key="4">
    <source>
        <dbReference type="Proteomes" id="UP000054279"/>
    </source>
</evidence>
<dbReference type="GO" id="GO:0031380">
    <property type="term" value="C:nuclear RNA-directed RNA polymerase complex"/>
    <property type="evidence" value="ECO:0007669"/>
    <property type="project" value="TreeGrafter"/>
</dbReference>
<dbReference type="Proteomes" id="UP000054279">
    <property type="component" value="Unassembled WGS sequence"/>
</dbReference>
<dbReference type="GO" id="GO:0003723">
    <property type="term" value="F:RNA binding"/>
    <property type="evidence" value="ECO:0007669"/>
    <property type="project" value="UniProtKB-KW"/>
</dbReference>